<evidence type="ECO:0000313" key="3">
    <source>
        <dbReference type="Proteomes" id="UP001243330"/>
    </source>
</evidence>
<evidence type="ECO:0000256" key="1">
    <source>
        <dbReference type="SAM" id="MobiDB-lite"/>
    </source>
</evidence>
<evidence type="ECO:0000313" key="2">
    <source>
        <dbReference type="EMBL" id="KAK1844728.1"/>
    </source>
</evidence>
<proteinExistence type="predicted"/>
<accession>A0AAD9EDY2</accession>
<sequence>MSGRESPKRMQAQPRHRGIGFLEHDRRWSVVSVRQMETQSQALFNQSCEG</sequence>
<dbReference type="Proteomes" id="UP001243330">
    <property type="component" value="Unassembled WGS sequence"/>
</dbReference>
<comment type="caution">
    <text evidence="2">The sequence shown here is derived from an EMBL/GenBank/DDBJ whole genome shotgun (WGS) entry which is preliminary data.</text>
</comment>
<gene>
    <name evidence="2" type="ORF">CCHR01_12656</name>
</gene>
<dbReference type="EMBL" id="JAQOWY010000300">
    <property type="protein sequence ID" value="KAK1844728.1"/>
    <property type="molecule type" value="Genomic_DNA"/>
</dbReference>
<keyword evidence="3" id="KW-1185">Reference proteome</keyword>
<organism evidence="2 3">
    <name type="scientific">Colletotrichum chrysophilum</name>
    <dbReference type="NCBI Taxonomy" id="1836956"/>
    <lineage>
        <taxon>Eukaryota</taxon>
        <taxon>Fungi</taxon>
        <taxon>Dikarya</taxon>
        <taxon>Ascomycota</taxon>
        <taxon>Pezizomycotina</taxon>
        <taxon>Sordariomycetes</taxon>
        <taxon>Hypocreomycetidae</taxon>
        <taxon>Glomerellales</taxon>
        <taxon>Glomerellaceae</taxon>
        <taxon>Colletotrichum</taxon>
        <taxon>Colletotrichum gloeosporioides species complex</taxon>
    </lineage>
</organism>
<protein>
    <submittedName>
        <fullName evidence="2">Uncharacterized protein</fullName>
    </submittedName>
</protein>
<name>A0AAD9EDY2_9PEZI</name>
<dbReference type="AlphaFoldDB" id="A0AAD9EDY2"/>
<reference evidence="2" key="1">
    <citation type="submission" date="2023-01" db="EMBL/GenBank/DDBJ databases">
        <title>Colletotrichum chrysophilum M932 genome sequence.</title>
        <authorList>
            <person name="Baroncelli R."/>
        </authorList>
    </citation>
    <scope>NUCLEOTIDE SEQUENCE</scope>
    <source>
        <strain evidence="2">M932</strain>
    </source>
</reference>
<feature type="region of interest" description="Disordered" evidence="1">
    <location>
        <begin position="1"/>
        <end position="21"/>
    </location>
</feature>